<evidence type="ECO:0000256" key="1">
    <source>
        <dbReference type="SAM" id="Phobius"/>
    </source>
</evidence>
<keyword evidence="1" id="KW-0812">Transmembrane</keyword>
<sequence>MATAKALQLVLIYTALLVFLVFFALNVESARSYEEEKKLSGDLQCVRSKQWGDLRVLPTTAVADNCLWLCYYLKSDGYLEKIQSVTYDRVFFPQFVSCLSSDPII</sequence>
<feature type="transmembrane region" description="Helical" evidence="1">
    <location>
        <begin position="6"/>
        <end position="27"/>
    </location>
</feature>
<comment type="caution">
    <text evidence="2">The sequence shown here is derived from an EMBL/GenBank/DDBJ whole genome shotgun (WGS) entry which is preliminary data.</text>
</comment>
<evidence type="ECO:0000313" key="2">
    <source>
        <dbReference type="EMBL" id="CAI0420795.1"/>
    </source>
</evidence>
<accession>A0AAV0KH44</accession>
<name>A0AAV0KH44_9ROSI</name>
<gene>
    <name evidence="2" type="ORF">LITE_LOCUS18496</name>
</gene>
<protein>
    <submittedName>
        <fullName evidence="2">Uncharacterized protein</fullName>
    </submittedName>
</protein>
<organism evidence="2 3">
    <name type="scientific">Linum tenue</name>
    <dbReference type="NCBI Taxonomy" id="586396"/>
    <lineage>
        <taxon>Eukaryota</taxon>
        <taxon>Viridiplantae</taxon>
        <taxon>Streptophyta</taxon>
        <taxon>Embryophyta</taxon>
        <taxon>Tracheophyta</taxon>
        <taxon>Spermatophyta</taxon>
        <taxon>Magnoliopsida</taxon>
        <taxon>eudicotyledons</taxon>
        <taxon>Gunneridae</taxon>
        <taxon>Pentapetalae</taxon>
        <taxon>rosids</taxon>
        <taxon>fabids</taxon>
        <taxon>Malpighiales</taxon>
        <taxon>Linaceae</taxon>
        <taxon>Linum</taxon>
    </lineage>
</organism>
<keyword evidence="1" id="KW-1133">Transmembrane helix</keyword>
<proteinExistence type="predicted"/>
<dbReference type="EMBL" id="CAMGYJ010000005">
    <property type="protein sequence ID" value="CAI0420795.1"/>
    <property type="molecule type" value="Genomic_DNA"/>
</dbReference>
<evidence type="ECO:0000313" key="3">
    <source>
        <dbReference type="Proteomes" id="UP001154282"/>
    </source>
</evidence>
<keyword evidence="3" id="KW-1185">Reference proteome</keyword>
<dbReference type="Proteomes" id="UP001154282">
    <property type="component" value="Unassembled WGS sequence"/>
</dbReference>
<keyword evidence="1" id="KW-0472">Membrane</keyword>
<reference evidence="2" key="1">
    <citation type="submission" date="2022-08" db="EMBL/GenBank/DDBJ databases">
        <authorList>
            <person name="Gutierrez-Valencia J."/>
        </authorList>
    </citation>
    <scope>NUCLEOTIDE SEQUENCE</scope>
</reference>
<dbReference type="AlphaFoldDB" id="A0AAV0KH44"/>